<evidence type="ECO:0000313" key="1">
    <source>
        <dbReference type="EMBL" id="RIW34743.1"/>
    </source>
</evidence>
<dbReference type="Proteomes" id="UP000265801">
    <property type="component" value="Unassembled WGS sequence"/>
</dbReference>
<reference evidence="1 2" key="1">
    <citation type="submission" date="2018-09" db="EMBL/GenBank/DDBJ databases">
        <title>Bacillus saliacetes sp. nov., isolated from Thai shrimp paste (Ka-pi).</title>
        <authorList>
            <person name="Daroonpunt R."/>
            <person name="Tanasupawat S."/>
            <person name="Yiamsombut S."/>
        </authorList>
    </citation>
    <scope>NUCLEOTIDE SEQUENCE [LARGE SCALE GENOMIC DNA]</scope>
    <source>
        <strain evidence="1 2">SKP7-4</strain>
    </source>
</reference>
<proteinExistence type="predicted"/>
<gene>
    <name evidence="1" type="ORF">D3H55_09540</name>
</gene>
<comment type="caution">
    <text evidence="1">The sequence shown here is derived from an EMBL/GenBank/DDBJ whole genome shotgun (WGS) entry which is preliminary data.</text>
</comment>
<dbReference type="AlphaFoldDB" id="A0A3A1R5X4"/>
<accession>A0A3A1R5X4</accession>
<protein>
    <submittedName>
        <fullName evidence="1">Uncharacterized protein</fullName>
    </submittedName>
</protein>
<organism evidence="1 2">
    <name type="scientific">Bacillus salacetis</name>
    <dbReference type="NCBI Taxonomy" id="2315464"/>
    <lineage>
        <taxon>Bacteria</taxon>
        <taxon>Bacillati</taxon>
        <taxon>Bacillota</taxon>
        <taxon>Bacilli</taxon>
        <taxon>Bacillales</taxon>
        <taxon>Bacillaceae</taxon>
        <taxon>Bacillus</taxon>
    </lineage>
</organism>
<keyword evidence="2" id="KW-1185">Reference proteome</keyword>
<name>A0A3A1R5X4_9BACI</name>
<dbReference type="EMBL" id="QXIR01000010">
    <property type="protein sequence ID" value="RIW34743.1"/>
    <property type="molecule type" value="Genomic_DNA"/>
</dbReference>
<sequence>MERKFKLHKVERQVNIVNNFYPYSMYGTMSERMQHSHPTYNPVADFDQDHMNPYRMTGLNPLQMSGIDEDELMPMNPTEMYGMQQGPSTYGTHGMGQDMNPADLYGMQPDQNPYSMYGMQQDMQPSDMQQGQNSYSMYGMQPGMGGTAVQDIPAGVNPWQMSDMGSMNPYQHGMNTGQMGSGGAGNHYFHFSASPYGQQPGYFPEPASSPQFMPGTGNPGYNQGYPYGSQQAGAGGFFNPGQSFGGGSPTQGYGMPGGPFSMGPGMRSFW</sequence>
<evidence type="ECO:0000313" key="2">
    <source>
        <dbReference type="Proteomes" id="UP000265801"/>
    </source>
</evidence>